<dbReference type="Proteomes" id="UP001362999">
    <property type="component" value="Unassembled WGS sequence"/>
</dbReference>
<name>A0AAW0ANI6_9AGAR</name>
<dbReference type="GO" id="GO:0005524">
    <property type="term" value="F:ATP binding"/>
    <property type="evidence" value="ECO:0007669"/>
    <property type="project" value="UniProtKB-KW"/>
</dbReference>
<evidence type="ECO:0000256" key="13">
    <source>
        <dbReference type="ARBA" id="ARBA00057761"/>
    </source>
</evidence>
<feature type="region of interest" description="Disordered" evidence="15">
    <location>
        <begin position="1"/>
        <end position="35"/>
    </location>
</feature>
<evidence type="ECO:0000313" key="20">
    <source>
        <dbReference type="Proteomes" id="UP001362999"/>
    </source>
</evidence>
<protein>
    <recommendedName>
        <fullName evidence="14">Phenylalanine--tRNA ligase, mitochondrial</fullName>
        <ecNumber evidence="3">6.1.1.20</ecNumber>
    </recommendedName>
    <alternativeName>
        <fullName evidence="11">Phenylalanyl-tRNA synthetase</fullName>
    </alternativeName>
</protein>
<evidence type="ECO:0000259" key="18">
    <source>
        <dbReference type="PROSITE" id="PS51447"/>
    </source>
</evidence>
<dbReference type="FunFam" id="3.30.930.10:FF:000053">
    <property type="entry name" value="Phenylalanyl-tRNA synthetase mitochondrial"/>
    <property type="match status" value="1"/>
</dbReference>
<keyword evidence="6" id="KW-0067">ATP-binding</keyword>
<dbReference type="PROSITE" id="PS50862">
    <property type="entry name" value="AA_TRNA_LIGASE_II"/>
    <property type="match status" value="1"/>
</dbReference>
<gene>
    <name evidence="19" type="ORF">R3P38DRAFT_3361995</name>
</gene>
<reference evidence="19 20" key="1">
    <citation type="journal article" date="2024" name="J Genomics">
        <title>Draft genome sequencing and assembly of Favolaschia claudopus CIRM-BRFM 2984 isolated from oak limbs.</title>
        <authorList>
            <person name="Navarro D."/>
            <person name="Drula E."/>
            <person name="Chaduli D."/>
            <person name="Cazenave R."/>
            <person name="Ahrendt S."/>
            <person name="Wang J."/>
            <person name="Lipzen A."/>
            <person name="Daum C."/>
            <person name="Barry K."/>
            <person name="Grigoriev I.V."/>
            <person name="Favel A."/>
            <person name="Rosso M.N."/>
            <person name="Martin F."/>
        </authorList>
    </citation>
    <scope>NUCLEOTIDE SEQUENCE [LARGE SCALE GENOMIC DNA]</scope>
    <source>
        <strain evidence="19 20">CIRM-BRFM 2984</strain>
    </source>
</reference>
<evidence type="ECO:0000256" key="8">
    <source>
        <dbReference type="ARBA" id="ARBA00022946"/>
    </source>
</evidence>
<feature type="region of interest" description="Disordered" evidence="15">
    <location>
        <begin position="258"/>
        <end position="278"/>
    </location>
</feature>
<proteinExistence type="inferred from homology"/>
<dbReference type="InterPro" id="IPR006195">
    <property type="entry name" value="aa-tRNA-synth_II"/>
</dbReference>
<dbReference type="SUPFAM" id="SSF55681">
    <property type="entry name" value="Class II aaRS and biotin synthetases"/>
    <property type="match status" value="1"/>
</dbReference>
<feature type="domain" description="Aminoacyl-transfer RNA synthetases class-II family profile" evidence="17">
    <location>
        <begin position="406"/>
        <end position="663"/>
    </location>
</feature>
<evidence type="ECO:0000256" key="14">
    <source>
        <dbReference type="ARBA" id="ARBA00073229"/>
    </source>
</evidence>
<dbReference type="GO" id="GO:0006432">
    <property type="term" value="P:phenylalanyl-tRNA aminoacylation"/>
    <property type="evidence" value="ECO:0007669"/>
    <property type="project" value="InterPro"/>
</dbReference>
<dbReference type="GO" id="GO:0000049">
    <property type="term" value="F:tRNA binding"/>
    <property type="evidence" value="ECO:0007669"/>
    <property type="project" value="InterPro"/>
</dbReference>
<evidence type="ECO:0000256" key="4">
    <source>
        <dbReference type="ARBA" id="ARBA00022598"/>
    </source>
</evidence>
<keyword evidence="16" id="KW-1133">Transmembrane helix</keyword>
<dbReference type="NCBIfam" id="TIGR00469">
    <property type="entry name" value="pheS_mito"/>
    <property type="match status" value="1"/>
</dbReference>
<keyword evidence="7" id="KW-0648">Protein biosynthesis</keyword>
<dbReference type="GO" id="GO:0005759">
    <property type="term" value="C:mitochondrial matrix"/>
    <property type="evidence" value="ECO:0007669"/>
    <property type="project" value="UniProtKB-SubCell"/>
</dbReference>
<dbReference type="InterPro" id="IPR004530">
    <property type="entry name" value="Phe-tRNA-synth_IIc_mito"/>
</dbReference>
<organism evidence="19 20">
    <name type="scientific">Favolaschia claudopus</name>
    <dbReference type="NCBI Taxonomy" id="2862362"/>
    <lineage>
        <taxon>Eukaryota</taxon>
        <taxon>Fungi</taxon>
        <taxon>Dikarya</taxon>
        <taxon>Basidiomycota</taxon>
        <taxon>Agaricomycotina</taxon>
        <taxon>Agaricomycetes</taxon>
        <taxon>Agaricomycetidae</taxon>
        <taxon>Agaricales</taxon>
        <taxon>Marasmiineae</taxon>
        <taxon>Mycenaceae</taxon>
        <taxon>Favolaschia</taxon>
    </lineage>
</organism>
<dbReference type="PROSITE" id="PS51447">
    <property type="entry name" value="FDX_ACB"/>
    <property type="match status" value="1"/>
</dbReference>
<dbReference type="AlphaFoldDB" id="A0AAW0ANI6"/>
<keyword evidence="10" id="KW-0030">Aminoacyl-tRNA synthetase</keyword>
<keyword evidence="16" id="KW-0812">Transmembrane</keyword>
<dbReference type="SUPFAM" id="SSF54991">
    <property type="entry name" value="Anticodon-binding domain of PheRS"/>
    <property type="match status" value="1"/>
</dbReference>
<evidence type="ECO:0000256" key="9">
    <source>
        <dbReference type="ARBA" id="ARBA00023128"/>
    </source>
</evidence>
<evidence type="ECO:0000256" key="7">
    <source>
        <dbReference type="ARBA" id="ARBA00022917"/>
    </source>
</evidence>
<dbReference type="EC" id="6.1.1.20" evidence="3"/>
<feature type="transmembrane region" description="Helical" evidence="16">
    <location>
        <begin position="36"/>
        <end position="58"/>
    </location>
</feature>
<comment type="caution">
    <text evidence="19">The sequence shown here is derived from an EMBL/GenBank/DDBJ whole genome shotgun (WGS) entry which is preliminary data.</text>
</comment>
<evidence type="ECO:0000256" key="3">
    <source>
        <dbReference type="ARBA" id="ARBA00012814"/>
    </source>
</evidence>
<evidence type="ECO:0000313" key="19">
    <source>
        <dbReference type="EMBL" id="KAK7014858.1"/>
    </source>
</evidence>
<comment type="subcellular location">
    <subcellularLocation>
        <location evidence="1">Mitochondrion matrix</location>
    </subcellularLocation>
</comment>
<feature type="compositionally biased region" description="Basic and acidic residues" evidence="15">
    <location>
        <begin position="7"/>
        <end position="28"/>
    </location>
</feature>
<keyword evidence="20" id="KW-1185">Reference proteome</keyword>
<evidence type="ECO:0000256" key="11">
    <source>
        <dbReference type="ARBA" id="ARBA00031194"/>
    </source>
</evidence>
<evidence type="ECO:0000256" key="16">
    <source>
        <dbReference type="SAM" id="Phobius"/>
    </source>
</evidence>
<keyword evidence="9" id="KW-0496">Mitochondrion</keyword>
<dbReference type="InterPro" id="IPR005121">
    <property type="entry name" value="Fdx_antiC-bd"/>
</dbReference>
<evidence type="ECO:0000256" key="12">
    <source>
        <dbReference type="ARBA" id="ARBA00049255"/>
    </source>
</evidence>
<dbReference type="InterPro" id="IPR045864">
    <property type="entry name" value="aa-tRNA-synth_II/BPL/LPL"/>
</dbReference>
<comment type="similarity">
    <text evidence="2">Belongs to the class-II aminoacyl-tRNA synthetase family.</text>
</comment>
<dbReference type="FunFam" id="3.30.70.380:FF:000002">
    <property type="entry name" value="phenylalanine--tRNA ligase, mitochondrial"/>
    <property type="match status" value="1"/>
</dbReference>
<evidence type="ECO:0000256" key="5">
    <source>
        <dbReference type="ARBA" id="ARBA00022741"/>
    </source>
</evidence>
<comment type="function">
    <text evidence="13">Is responsible for the charging of tRNA(Phe) with phenylalanine in mitochondrial translation.</text>
</comment>
<dbReference type="Pfam" id="PF03147">
    <property type="entry name" value="FDX-ACB"/>
    <property type="match status" value="1"/>
</dbReference>
<dbReference type="GO" id="GO:0004826">
    <property type="term" value="F:phenylalanine-tRNA ligase activity"/>
    <property type="evidence" value="ECO:0007669"/>
    <property type="project" value="UniProtKB-EC"/>
</dbReference>
<dbReference type="Gene3D" id="3.30.70.380">
    <property type="entry name" value="Ferrodoxin-fold anticodon-binding domain"/>
    <property type="match status" value="1"/>
</dbReference>
<evidence type="ECO:0000256" key="6">
    <source>
        <dbReference type="ARBA" id="ARBA00022840"/>
    </source>
</evidence>
<dbReference type="Gene3D" id="3.30.930.10">
    <property type="entry name" value="Bira Bifunctional Protein, Domain 2"/>
    <property type="match status" value="1"/>
</dbReference>
<keyword evidence="4" id="KW-0436">Ligase</keyword>
<dbReference type="EMBL" id="JAWWNJ010000055">
    <property type="protein sequence ID" value="KAK7014858.1"/>
    <property type="molecule type" value="Genomic_DNA"/>
</dbReference>
<evidence type="ECO:0000256" key="10">
    <source>
        <dbReference type="ARBA" id="ARBA00023146"/>
    </source>
</evidence>
<dbReference type="PANTHER" id="PTHR11538:SF41">
    <property type="entry name" value="PHENYLALANINE--TRNA LIGASE, MITOCHONDRIAL"/>
    <property type="match status" value="1"/>
</dbReference>
<keyword evidence="8" id="KW-0809">Transit peptide</keyword>
<dbReference type="InterPro" id="IPR002319">
    <property type="entry name" value="Phenylalanyl-tRNA_Synthase"/>
</dbReference>
<accession>A0AAW0ANI6</accession>
<keyword evidence="5" id="KW-0547">Nucleotide-binding</keyword>
<evidence type="ECO:0000256" key="2">
    <source>
        <dbReference type="ARBA" id="ARBA00008226"/>
    </source>
</evidence>
<feature type="domain" description="FDX-ACB" evidence="18">
    <location>
        <begin position="665"/>
        <end position="758"/>
    </location>
</feature>
<sequence>MAQPSSTHHERTERDRDRDRHHRSDRDRSHHHHRTISSTTLLLVLSLVLAGLAVMLSLPRQYNADPATEATGSNSAGVFGYLSPKRTQALIQRERDVAQREAEVARREAELLVGTPGGVASPNLCAPCAATTVFETIAPPIQTIIKEIVKEDSLTPPGWTSGRADEILDRELRITERERDVSKREESVNRREHDASRRESWIMEQLIALGSDNPETVEEEYVYEPKRKAKISQLPPIELPIETKTIVQTVTVPAPANTRRAAFPSPQPADPSSIAESPRTTAVEIITEQDVDDGLKTVTVVRSPKAARRPARGWFGGCAFMLRSQLCLPFSRQCIRRRISALANGRPTHLEILGDSYPTDNITNLTPAILAKVPLRLHTRPSHPLNTLRGLIESHYSDFTHLSSLSPLVSPYKNFDELSFPQDHPGRAVTDSYYVNKDLMLRTHTSAHEVEVFRRGEDRWLLTADVYRRDEIDGSHYPIFHQMEGARIFSADASGMKEVIEDNERLKHRLALANIVIEDVPHVSETNPSQPTHDPAYSMLVAENLKLSLNSLMLTLFGGQAGAGGGAPLRVRWIEAYFPFTSPSFEVEVFFRGKWLEILGSGVVRQATLDTANVHNKIGWAFGLGLERIAMILYSIPDIRLFWSTDERFISQFKDKEINTFQPYSKYPSCFKDVSFWTAQGLALHENDFCDVVRDVAGDLVEDVKKLDYFVHPKTNRTSLCYRINYRSMDRSLSNEEANEVQAQVVSRLQEQFGVEIR</sequence>
<evidence type="ECO:0000256" key="15">
    <source>
        <dbReference type="SAM" id="MobiDB-lite"/>
    </source>
</evidence>
<keyword evidence="16" id="KW-0472">Membrane</keyword>
<comment type="catalytic activity">
    <reaction evidence="12">
        <text>tRNA(Phe) + L-phenylalanine + ATP = L-phenylalanyl-tRNA(Phe) + AMP + diphosphate + H(+)</text>
        <dbReference type="Rhea" id="RHEA:19413"/>
        <dbReference type="Rhea" id="RHEA-COMP:9668"/>
        <dbReference type="Rhea" id="RHEA-COMP:9699"/>
        <dbReference type="ChEBI" id="CHEBI:15378"/>
        <dbReference type="ChEBI" id="CHEBI:30616"/>
        <dbReference type="ChEBI" id="CHEBI:33019"/>
        <dbReference type="ChEBI" id="CHEBI:58095"/>
        <dbReference type="ChEBI" id="CHEBI:78442"/>
        <dbReference type="ChEBI" id="CHEBI:78531"/>
        <dbReference type="ChEBI" id="CHEBI:456215"/>
        <dbReference type="EC" id="6.1.1.20"/>
    </reaction>
</comment>
<dbReference type="InterPro" id="IPR036690">
    <property type="entry name" value="Fdx_antiC-bd_sf"/>
</dbReference>
<dbReference type="PANTHER" id="PTHR11538">
    <property type="entry name" value="PHENYLALANYL-TRNA SYNTHETASE"/>
    <property type="match status" value="1"/>
</dbReference>
<evidence type="ECO:0000259" key="17">
    <source>
        <dbReference type="PROSITE" id="PS50862"/>
    </source>
</evidence>
<dbReference type="SMART" id="SM00896">
    <property type="entry name" value="FDX-ACB"/>
    <property type="match status" value="1"/>
</dbReference>
<evidence type="ECO:0000256" key="1">
    <source>
        <dbReference type="ARBA" id="ARBA00004305"/>
    </source>
</evidence>
<dbReference type="Pfam" id="PF01409">
    <property type="entry name" value="tRNA-synt_2d"/>
    <property type="match status" value="2"/>
</dbReference>